<dbReference type="EMBL" id="ASHX02000001">
    <property type="protein sequence ID" value="OEJ97695.1"/>
    <property type="molecule type" value="Genomic_DNA"/>
</dbReference>
<dbReference type="GO" id="GO:0005975">
    <property type="term" value="P:carbohydrate metabolic process"/>
    <property type="evidence" value="ECO:0007669"/>
    <property type="project" value="InterPro"/>
</dbReference>
<feature type="compositionally biased region" description="Basic and acidic residues" evidence="1">
    <location>
        <begin position="1"/>
        <end position="19"/>
    </location>
</feature>
<sequence length="89" mass="9436">MGRTSGEGRRTSGRRDAGHPRGAAVGSDRRHGSWCRGLAGIGTVLLRAAELLGEPGYLCPIQRATRAGSRWHRGGRSSRGAADSPEWAI</sequence>
<feature type="region of interest" description="Disordered" evidence="1">
    <location>
        <begin position="65"/>
        <end position="89"/>
    </location>
</feature>
<dbReference type="Gene3D" id="1.50.10.10">
    <property type="match status" value="1"/>
</dbReference>
<gene>
    <name evidence="2" type="ORF">J116_027845</name>
</gene>
<feature type="region of interest" description="Disordered" evidence="1">
    <location>
        <begin position="1"/>
        <end position="32"/>
    </location>
</feature>
<accession>A0A1D3DZF1</accession>
<proteinExistence type="predicted"/>
<dbReference type="Proteomes" id="UP000095329">
    <property type="component" value="Unassembled WGS sequence"/>
</dbReference>
<evidence type="ECO:0000313" key="2">
    <source>
        <dbReference type="EMBL" id="OEJ97695.1"/>
    </source>
</evidence>
<evidence type="ECO:0000313" key="3">
    <source>
        <dbReference type="Proteomes" id="UP000095329"/>
    </source>
</evidence>
<dbReference type="SUPFAM" id="SSF158745">
    <property type="entry name" value="LanC-like"/>
    <property type="match status" value="1"/>
</dbReference>
<protein>
    <submittedName>
        <fullName evidence="2">Uncharacterized protein</fullName>
    </submittedName>
</protein>
<dbReference type="InterPro" id="IPR012341">
    <property type="entry name" value="6hp_glycosidase-like_sf"/>
</dbReference>
<dbReference type="AlphaFoldDB" id="A0A1D3DZF1"/>
<reference evidence="2 3" key="1">
    <citation type="journal article" date="2013" name="Genome Announc.">
        <title>Genome Sequence of Streptomyces violaceusniger Strain SPC6, a Halotolerant Streptomycete That Exhibits Rapid Growth and Development.</title>
        <authorList>
            <person name="Chen X."/>
            <person name="Zhang B."/>
            <person name="Zhang W."/>
            <person name="Wu X."/>
            <person name="Zhang M."/>
            <person name="Chen T."/>
            <person name="Liu G."/>
            <person name="Dyson P."/>
        </authorList>
    </citation>
    <scope>NUCLEOTIDE SEQUENCE [LARGE SCALE GENOMIC DNA]</scope>
    <source>
        <strain evidence="2 3">SPC6</strain>
    </source>
</reference>
<name>A0A1D3DZF1_9ACTN</name>
<keyword evidence="3" id="KW-1185">Reference proteome</keyword>
<dbReference type="STRING" id="1306406.J116_027845"/>
<feature type="compositionally biased region" description="Low complexity" evidence="1">
    <location>
        <begin position="78"/>
        <end position="89"/>
    </location>
</feature>
<organism evidence="2 3">
    <name type="scientific">Streptomyces thermolilacinus SPC6</name>
    <dbReference type="NCBI Taxonomy" id="1306406"/>
    <lineage>
        <taxon>Bacteria</taxon>
        <taxon>Bacillati</taxon>
        <taxon>Actinomycetota</taxon>
        <taxon>Actinomycetes</taxon>
        <taxon>Kitasatosporales</taxon>
        <taxon>Streptomycetaceae</taxon>
        <taxon>Streptomyces</taxon>
    </lineage>
</organism>
<comment type="caution">
    <text evidence="2">The sequence shown here is derived from an EMBL/GenBank/DDBJ whole genome shotgun (WGS) entry which is preliminary data.</text>
</comment>
<evidence type="ECO:0000256" key="1">
    <source>
        <dbReference type="SAM" id="MobiDB-lite"/>
    </source>
</evidence>